<dbReference type="KEGG" id="rei:IE4771_PB00114"/>
<dbReference type="Proteomes" id="UP000027180">
    <property type="component" value="Plasmid pRetIE4771b"/>
</dbReference>
<evidence type="ECO:0000313" key="1">
    <source>
        <dbReference type="EMBL" id="AIC29845.1"/>
    </source>
</evidence>
<organism evidence="1 2">
    <name type="scientific">Rhizobium etli bv. mimosae str. IE4771</name>
    <dbReference type="NCBI Taxonomy" id="1432050"/>
    <lineage>
        <taxon>Bacteria</taxon>
        <taxon>Pseudomonadati</taxon>
        <taxon>Pseudomonadota</taxon>
        <taxon>Alphaproteobacteria</taxon>
        <taxon>Hyphomicrobiales</taxon>
        <taxon>Rhizobiaceae</taxon>
        <taxon>Rhizobium/Agrobacterium group</taxon>
        <taxon>Rhizobium</taxon>
    </lineage>
</organism>
<dbReference type="RefSeq" id="WP_040140348.1">
    <property type="nucleotide sequence ID" value="NZ_CP006988.1"/>
</dbReference>
<reference evidence="1 2" key="1">
    <citation type="submission" date="2013-12" db="EMBL/GenBank/DDBJ databases">
        <title>Complete genome sequence of Rhizobium etli bv. mimosae IE4771.</title>
        <authorList>
            <person name="Bustos P."/>
            <person name="Santamaria R.I."/>
            <person name="Lozano L."/>
            <person name="Ormeno-Orrillo E."/>
            <person name="Rogel M.A."/>
            <person name="Romero D."/>
            <person name="Cevallos M.A."/>
            <person name="Martinez-Romero E."/>
            <person name="Gonzalez V."/>
        </authorList>
    </citation>
    <scope>NUCLEOTIDE SEQUENCE [LARGE SCALE GENOMIC DNA]</scope>
    <source>
        <strain evidence="1 2">IE4771</strain>
        <plasmid evidence="2">Plasmid pRetIE4771b</plasmid>
    </source>
</reference>
<proteinExistence type="predicted"/>
<accession>A0A060ICP9</accession>
<evidence type="ECO:0000313" key="2">
    <source>
        <dbReference type="Proteomes" id="UP000027180"/>
    </source>
</evidence>
<dbReference type="EMBL" id="CP006988">
    <property type="protein sequence ID" value="AIC29845.1"/>
    <property type="molecule type" value="Genomic_DNA"/>
</dbReference>
<keyword evidence="1" id="KW-0614">Plasmid</keyword>
<geneLocation type="plasmid" evidence="1 2">
    <name>pRetIE4771b</name>
</geneLocation>
<dbReference type="AlphaFoldDB" id="A0A060ICP9"/>
<name>A0A060ICP9_RHIET</name>
<sequence>MSLDHENNTALHEQLIGEVLSPGDKSKALFECDETLRDVQRFGFKTPSNLAEVGTRRFVDAFAANSAHLAAASA</sequence>
<dbReference type="OrthoDB" id="8372697at2"/>
<protein>
    <submittedName>
        <fullName evidence="1">Uncharacterized protein</fullName>
    </submittedName>
</protein>
<dbReference type="HOGENOM" id="CLU_2685238_0_0_5"/>
<gene>
    <name evidence="1" type="ORF">IE4771_PB00114</name>
</gene>